<evidence type="ECO:0000313" key="1">
    <source>
        <dbReference type="EMBL" id="QEF98751.1"/>
    </source>
</evidence>
<dbReference type="KEGG" id="smam:Mal15_28060"/>
<dbReference type="AlphaFoldDB" id="A0A5B9MBT4"/>
<name>A0A5B9MBT4_9BACT</name>
<dbReference type="EMBL" id="CP036264">
    <property type="protein sequence ID" value="QEF98751.1"/>
    <property type="molecule type" value="Genomic_DNA"/>
</dbReference>
<sequence length="203" mass="23232">MDNQLFQTFLEHPRRGTIVWGSTVVFALLFIVPAWDHYSGARSEVAEYKTELREISYSLSNLDLLRSKLKEIESQPHASNDMIDADAAAQIRETVTKLAQRIGCRVRRLTMSHPVVRPWHVNDHPFDENRARNAEETNFRLETRTLTLSVGGSFAELTKLTIALTRLHRFAVPSNMNLQREGNDGHLILDVEISLFNLAETYD</sequence>
<gene>
    <name evidence="1" type="ORF">Mal15_28060</name>
</gene>
<proteinExistence type="predicted"/>
<evidence type="ECO:0000313" key="2">
    <source>
        <dbReference type="Proteomes" id="UP000321353"/>
    </source>
</evidence>
<evidence type="ECO:0008006" key="3">
    <source>
        <dbReference type="Google" id="ProtNLM"/>
    </source>
</evidence>
<accession>A0A5B9MBT4</accession>
<protein>
    <recommendedName>
        <fullName evidence="3">Pilus assembly protein, PilO</fullName>
    </recommendedName>
</protein>
<reference evidence="1 2" key="1">
    <citation type="submission" date="2019-02" db="EMBL/GenBank/DDBJ databases">
        <title>Planctomycetal bacteria perform biofilm scaping via a novel small molecule.</title>
        <authorList>
            <person name="Jeske O."/>
            <person name="Boedeker C."/>
            <person name="Wiegand S."/>
            <person name="Breitling P."/>
            <person name="Kallscheuer N."/>
            <person name="Jogler M."/>
            <person name="Rohde M."/>
            <person name="Petersen J."/>
            <person name="Medema M.H."/>
            <person name="Surup F."/>
            <person name="Jogler C."/>
        </authorList>
    </citation>
    <scope>NUCLEOTIDE SEQUENCE [LARGE SCALE GENOMIC DNA]</scope>
    <source>
        <strain evidence="1 2">Mal15</strain>
    </source>
</reference>
<dbReference type="RefSeq" id="WP_147868249.1">
    <property type="nucleotide sequence ID" value="NZ_CP036264.1"/>
</dbReference>
<dbReference type="Proteomes" id="UP000321353">
    <property type="component" value="Chromosome"/>
</dbReference>
<keyword evidence="2" id="KW-1185">Reference proteome</keyword>
<organism evidence="1 2">
    <name type="scientific">Stieleria maiorica</name>
    <dbReference type="NCBI Taxonomy" id="2795974"/>
    <lineage>
        <taxon>Bacteria</taxon>
        <taxon>Pseudomonadati</taxon>
        <taxon>Planctomycetota</taxon>
        <taxon>Planctomycetia</taxon>
        <taxon>Pirellulales</taxon>
        <taxon>Pirellulaceae</taxon>
        <taxon>Stieleria</taxon>
    </lineage>
</organism>